<evidence type="ECO:0000256" key="2">
    <source>
        <dbReference type="ARBA" id="ARBA00022679"/>
    </source>
</evidence>
<dbReference type="PANTHER" id="PTHR45646">
    <property type="entry name" value="SERINE/THREONINE-PROTEIN KINASE DOA-RELATED"/>
    <property type="match status" value="1"/>
</dbReference>
<dbReference type="GO" id="GO:0016301">
    <property type="term" value="F:kinase activity"/>
    <property type="evidence" value="ECO:0007669"/>
    <property type="project" value="UniProtKB-KW"/>
</dbReference>
<keyword evidence="3" id="KW-0547">Nucleotide-binding</keyword>
<evidence type="ECO:0000259" key="6">
    <source>
        <dbReference type="PROSITE" id="PS50011"/>
    </source>
</evidence>
<evidence type="ECO:0000313" key="7">
    <source>
        <dbReference type="EMBL" id="KAL2846631.1"/>
    </source>
</evidence>
<evidence type="ECO:0000256" key="1">
    <source>
        <dbReference type="ARBA" id="ARBA00022527"/>
    </source>
</evidence>
<keyword evidence="8" id="KW-1185">Reference proteome</keyword>
<dbReference type="PROSITE" id="PS50011">
    <property type="entry name" value="PROTEIN_KINASE_DOM"/>
    <property type="match status" value="1"/>
</dbReference>
<evidence type="ECO:0000313" key="8">
    <source>
        <dbReference type="Proteomes" id="UP001610446"/>
    </source>
</evidence>
<organism evidence="7 8">
    <name type="scientific">Aspergillus pseudoustus</name>
    <dbReference type="NCBI Taxonomy" id="1810923"/>
    <lineage>
        <taxon>Eukaryota</taxon>
        <taxon>Fungi</taxon>
        <taxon>Dikarya</taxon>
        <taxon>Ascomycota</taxon>
        <taxon>Pezizomycotina</taxon>
        <taxon>Eurotiomycetes</taxon>
        <taxon>Eurotiomycetidae</taxon>
        <taxon>Eurotiales</taxon>
        <taxon>Aspergillaceae</taxon>
        <taxon>Aspergillus</taxon>
        <taxon>Aspergillus subgen. Nidulantes</taxon>
    </lineage>
</organism>
<evidence type="ECO:0000256" key="3">
    <source>
        <dbReference type="ARBA" id="ARBA00022741"/>
    </source>
</evidence>
<dbReference type="Gene3D" id="1.10.510.10">
    <property type="entry name" value="Transferase(Phosphotransferase) domain 1"/>
    <property type="match status" value="1"/>
</dbReference>
<reference evidence="7 8" key="1">
    <citation type="submission" date="2024-07" db="EMBL/GenBank/DDBJ databases">
        <title>Section-level genome sequencing and comparative genomics of Aspergillus sections Usti and Cavernicolus.</title>
        <authorList>
            <consortium name="Lawrence Berkeley National Laboratory"/>
            <person name="Nybo J.L."/>
            <person name="Vesth T.C."/>
            <person name="Theobald S."/>
            <person name="Frisvad J.C."/>
            <person name="Larsen T.O."/>
            <person name="Kjaerboelling I."/>
            <person name="Rothschild-Mancinelli K."/>
            <person name="Lyhne E.K."/>
            <person name="Kogle M.E."/>
            <person name="Barry K."/>
            <person name="Clum A."/>
            <person name="Na H."/>
            <person name="Ledsgaard L."/>
            <person name="Lin J."/>
            <person name="Lipzen A."/>
            <person name="Kuo A."/>
            <person name="Riley R."/>
            <person name="Mondo S."/>
            <person name="Labutti K."/>
            <person name="Haridas S."/>
            <person name="Pangalinan J."/>
            <person name="Salamov A.A."/>
            <person name="Simmons B.A."/>
            <person name="Magnuson J.K."/>
            <person name="Chen J."/>
            <person name="Drula E."/>
            <person name="Henrissat B."/>
            <person name="Wiebenga A."/>
            <person name="Lubbers R.J."/>
            <person name="Gomes A.C."/>
            <person name="Makela M.R."/>
            <person name="Stajich J."/>
            <person name="Grigoriev I.V."/>
            <person name="Mortensen U.H."/>
            <person name="De Vries R.P."/>
            <person name="Baker S.E."/>
            <person name="Andersen M.R."/>
        </authorList>
    </citation>
    <scope>NUCLEOTIDE SEQUENCE [LARGE SCALE GENOMIC DNA]</scope>
    <source>
        <strain evidence="7 8">CBS 123904</strain>
    </source>
</reference>
<dbReference type="SMART" id="SM00220">
    <property type="entry name" value="S_TKc"/>
    <property type="match status" value="1"/>
</dbReference>
<dbReference type="SUPFAM" id="SSF56112">
    <property type="entry name" value="Protein kinase-like (PK-like)"/>
    <property type="match status" value="1"/>
</dbReference>
<dbReference type="EMBL" id="JBFXLU010000062">
    <property type="protein sequence ID" value="KAL2846631.1"/>
    <property type="molecule type" value="Genomic_DNA"/>
</dbReference>
<dbReference type="InterPro" id="IPR051175">
    <property type="entry name" value="CLK_kinases"/>
</dbReference>
<accession>A0ABR4K2V1</accession>
<feature type="domain" description="Protein kinase" evidence="6">
    <location>
        <begin position="53"/>
        <end position="389"/>
    </location>
</feature>
<keyword evidence="2" id="KW-0808">Transferase</keyword>
<protein>
    <submittedName>
        <fullName evidence="7">Kinase domain-containing protein</fullName>
    </submittedName>
</protein>
<evidence type="ECO:0000256" key="4">
    <source>
        <dbReference type="ARBA" id="ARBA00022777"/>
    </source>
</evidence>
<dbReference type="Gene3D" id="3.30.200.20">
    <property type="entry name" value="Phosphorylase Kinase, domain 1"/>
    <property type="match status" value="1"/>
</dbReference>
<dbReference type="Proteomes" id="UP001610446">
    <property type="component" value="Unassembled WGS sequence"/>
</dbReference>
<name>A0ABR4K2V1_9EURO</name>
<dbReference type="InterPro" id="IPR000719">
    <property type="entry name" value="Prot_kinase_dom"/>
</dbReference>
<dbReference type="PANTHER" id="PTHR45646:SF11">
    <property type="entry name" value="SERINE_THREONINE-PROTEIN KINASE DOA"/>
    <property type="match status" value="1"/>
</dbReference>
<proteinExistence type="predicted"/>
<keyword evidence="4 7" id="KW-0418">Kinase</keyword>
<evidence type="ECO:0000256" key="5">
    <source>
        <dbReference type="ARBA" id="ARBA00022840"/>
    </source>
</evidence>
<keyword evidence="1" id="KW-0723">Serine/threonine-protein kinase</keyword>
<sequence length="400" mass="45362">MASAPLLPKRQFPTSGFVKLDISQTVEEEEGISFYVAENYYPVSIGQVFASRYQVVSKLGYGATSTVWLCRDLLEQGFYTLKVCVKGQHPTHEITVSDLLTNAQDHTGKKMERLVLDSFEVSGPSGRHKCLIYQPLGMSFTVFQKLLPDSRIPKELVQRTILLILISLVFLHENGVIHTDISSNNILQGIEDTSILCQIEEDEISQPIARKVLDDRTIYYSRPMPNSTGLPVLSDLGEARIAQETNRGDIMPDIYRAPEVILDVNWDCKVDIWSIGTMIWDMVEGSHLFFAKKDRVLNDGQHLAEMVSLMGPAPPKFLRRSNSEKIRQFWDDQGVWKGSIPTPEQSLETRAQQFSGEDKELFIAFLRRIFCWLPEERPTAEELAYDDFLMQPLLAARSAA</sequence>
<dbReference type="Pfam" id="PF00069">
    <property type="entry name" value="Pkinase"/>
    <property type="match status" value="1"/>
</dbReference>
<dbReference type="InterPro" id="IPR011009">
    <property type="entry name" value="Kinase-like_dom_sf"/>
</dbReference>
<comment type="caution">
    <text evidence="7">The sequence shown here is derived from an EMBL/GenBank/DDBJ whole genome shotgun (WGS) entry which is preliminary data.</text>
</comment>
<gene>
    <name evidence="7" type="ORF">BJY01DRAFT_234528</name>
</gene>
<keyword evidence="5" id="KW-0067">ATP-binding</keyword>